<dbReference type="RefSeq" id="WP_380937647.1">
    <property type="nucleotide sequence ID" value="NZ_JBHUFC010000001.1"/>
</dbReference>
<evidence type="ECO:0000313" key="9">
    <source>
        <dbReference type="EMBL" id="MFD1786038.1"/>
    </source>
</evidence>
<dbReference type="EMBL" id="JBHUFC010000001">
    <property type="protein sequence ID" value="MFD1786038.1"/>
    <property type="molecule type" value="Genomic_DNA"/>
</dbReference>
<evidence type="ECO:0000313" key="10">
    <source>
        <dbReference type="Proteomes" id="UP001597283"/>
    </source>
</evidence>
<protein>
    <submittedName>
        <fullName evidence="9">DUF2029 domain-containing protein</fullName>
    </submittedName>
</protein>
<evidence type="ECO:0000256" key="4">
    <source>
        <dbReference type="ARBA" id="ARBA00022679"/>
    </source>
</evidence>
<evidence type="ECO:0000256" key="7">
    <source>
        <dbReference type="ARBA" id="ARBA00023136"/>
    </source>
</evidence>
<evidence type="ECO:0000256" key="3">
    <source>
        <dbReference type="ARBA" id="ARBA00022676"/>
    </source>
</evidence>
<evidence type="ECO:0000256" key="8">
    <source>
        <dbReference type="SAM" id="Phobius"/>
    </source>
</evidence>
<proteinExistence type="predicted"/>
<comment type="caution">
    <text evidence="9">The sequence shown here is derived from an EMBL/GenBank/DDBJ whole genome shotgun (WGS) entry which is preliminary data.</text>
</comment>
<dbReference type="PANTHER" id="PTHR33908:SF11">
    <property type="entry name" value="MEMBRANE PROTEIN"/>
    <property type="match status" value="1"/>
</dbReference>
<evidence type="ECO:0000256" key="2">
    <source>
        <dbReference type="ARBA" id="ARBA00022475"/>
    </source>
</evidence>
<dbReference type="Proteomes" id="UP001597283">
    <property type="component" value="Unassembled WGS sequence"/>
</dbReference>
<reference evidence="10" key="1">
    <citation type="journal article" date="2019" name="Int. J. Syst. Evol. Microbiol.">
        <title>The Global Catalogue of Microorganisms (GCM) 10K type strain sequencing project: providing services to taxonomists for standard genome sequencing and annotation.</title>
        <authorList>
            <consortium name="The Broad Institute Genomics Platform"/>
            <consortium name="The Broad Institute Genome Sequencing Center for Infectious Disease"/>
            <person name="Wu L."/>
            <person name="Ma J."/>
        </authorList>
    </citation>
    <scope>NUCLEOTIDE SEQUENCE [LARGE SCALE GENOMIC DNA]</scope>
    <source>
        <strain evidence="10">Q85</strain>
    </source>
</reference>
<dbReference type="PANTHER" id="PTHR33908">
    <property type="entry name" value="MANNOSYLTRANSFERASE YKCB-RELATED"/>
    <property type="match status" value="1"/>
</dbReference>
<evidence type="ECO:0000256" key="5">
    <source>
        <dbReference type="ARBA" id="ARBA00022692"/>
    </source>
</evidence>
<feature type="transmembrane region" description="Helical" evidence="8">
    <location>
        <begin position="159"/>
        <end position="187"/>
    </location>
</feature>
<evidence type="ECO:0000256" key="6">
    <source>
        <dbReference type="ARBA" id="ARBA00022989"/>
    </source>
</evidence>
<name>A0ABW4N8K7_9SPHN</name>
<sequence length="505" mass="53760">MFRLARPLPLLAALIATLVTLALLRPVDHDESQYVAATLLTAGEWLPYRDYAYLQTPLQPFAFAPIAWVSGWLVWPALRIINALLGALTVAAAWRAMRVAGVDPRVATAGAALFAASDILLFSAGTARNDALPAALLAMALVPMLRAERGEGSRGGAVLAGVLLGAAAAAKLSYALPAAVYGVYALVVRRHRPGWVALGALPAIMLVGWLAATSPVGFVFGVLTFPAAAPAEYYEAAGRGWKLTLGARVVDLVKFLALGPGLLAMAILLLPLLKGRGWVALRGADRLLKPTHPQPLPIQGGERRLLDLLILAGLVAAVLPSPVWRQYLLPMLVPLFVRLGIAWQARPPSRNWRIAAVVFACAGLAPSVEALAKGGNLGEGLAVARAIGPREGVATLSPQLLGRAPDARFATGPFYFRSSHLLDASQERALRLISQARLDGLAANPPRFILVGGEGRWSSGEDALDGVLERWAITNGYRLEQRIGTRFRLYARSRLSVVPPSILAR</sequence>
<feature type="transmembrane region" description="Helical" evidence="8">
    <location>
        <begin position="253"/>
        <end position="273"/>
    </location>
</feature>
<keyword evidence="5 8" id="KW-0812">Transmembrane</keyword>
<feature type="transmembrane region" description="Helical" evidence="8">
    <location>
        <begin position="106"/>
        <end position="125"/>
    </location>
</feature>
<accession>A0ABW4N8K7</accession>
<feature type="transmembrane region" description="Helical" evidence="8">
    <location>
        <begin position="193"/>
        <end position="211"/>
    </location>
</feature>
<keyword evidence="6 8" id="KW-1133">Transmembrane helix</keyword>
<evidence type="ECO:0000256" key="1">
    <source>
        <dbReference type="ARBA" id="ARBA00004651"/>
    </source>
</evidence>
<keyword evidence="10" id="KW-1185">Reference proteome</keyword>
<dbReference type="InterPro" id="IPR050297">
    <property type="entry name" value="LipidA_mod_glycosyltrf_83"/>
</dbReference>
<keyword evidence="3" id="KW-0328">Glycosyltransferase</keyword>
<organism evidence="9 10">
    <name type="scientific">Sphingomonas floccifaciens</name>
    <dbReference type="NCBI Taxonomy" id="1844115"/>
    <lineage>
        <taxon>Bacteria</taxon>
        <taxon>Pseudomonadati</taxon>
        <taxon>Pseudomonadota</taxon>
        <taxon>Alphaproteobacteria</taxon>
        <taxon>Sphingomonadales</taxon>
        <taxon>Sphingomonadaceae</taxon>
        <taxon>Sphingomonas</taxon>
    </lineage>
</organism>
<feature type="transmembrane region" description="Helical" evidence="8">
    <location>
        <begin position="305"/>
        <end position="321"/>
    </location>
</feature>
<gene>
    <name evidence="9" type="ORF">ACFSC3_00485</name>
</gene>
<feature type="transmembrane region" description="Helical" evidence="8">
    <location>
        <begin position="73"/>
        <end position="94"/>
    </location>
</feature>
<keyword evidence="7 8" id="KW-0472">Membrane</keyword>
<keyword evidence="4" id="KW-0808">Transferase</keyword>
<keyword evidence="2" id="KW-1003">Cell membrane</keyword>
<comment type="subcellular location">
    <subcellularLocation>
        <location evidence="1">Cell membrane</location>
        <topology evidence="1">Multi-pass membrane protein</topology>
    </subcellularLocation>
</comment>